<feature type="transmembrane region" description="Helical" evidence="1">
    <location>
        <begin position="88"/>
        <end position="109"/>
    </location>
</feature>
<feature type="transmembrane region" description="Helical" evidence="1">
    <location>
        <begin position="121"/>
        <end position="140"/>
    </location>
</feature>
<dbReference type="Proteomes" id="UP000530571">
    <property type="component" value="Unassembled WGS sequence"/>
</dbReference>
<dbReference type="AlphaFoldDB" id="A0A7W6KLK0"/>
<keyword evidence="1" id="KW-0812">Transmembrane</keyword>
<feature type="transmembrane region" description="Helical" evidence="1">
    <location>
        <begin position="278"/>
        <end position="298"/>
    </location>
</feature>
<feature type="transmembrane region" description="Helical" evidence="1">
    <location>
        <begin position="332"/>
        <end position="352"/>
    </location>
</feature>
<keyword evidence="1" id="KW-0472">Membrane</keyword>
<feature type="transmembrane region" description="Helical" evidence="1">
    <location>
        <begin position="146"/>
        <end position="163"/>
    </location>
</feature>
<feature type="transmembrane region" description="Helical" evidence="1">
    <location>
        <begin position="359"/>
        <end position="379"/>
    </location>
</feature>
<gene>
    <name evidence="2" type="ORF">GGR30_003243</name>
</gene>
<feature type="transmembrane region" description="Helical" evidence="1">
    <location>
        <begin position="385"/>
        <end position="406"/>
    </location>
</feature>
<accession>A0A7W6KLK0</accession>
<organism evidence="2 3">
    <name type="scientific">Martelella radicis</name>
    <dbReference type="NCBI Taxonomy" id="1397476"/>
    <lineage>
        <taxon>Bacteria</taxon>
        <taxon>Pseudomonadati</taxon>
        <taxon>Pseudomonadota</taxon>
        <taxon>Alphaproteobacteria</taxon>
        <taxon>Hyphomicrobiales</taxon>
        <taxon>Aurantimonadaceae</taxon>
        <taxon>Martelella</taxon>
    </lineage>
</organism>
<keyword evidence="3" id="KW-1185">Reference proteome</keyword>
<dbReference type="RefSeq" id="WP_183488131.1">
    <property type="nucleotide sequence ID" value="NZ_JACIDZ010000011.1"/>
</dbReference>
<evidence type="ECO:0000313" key="3">
    <source>
        <dbReference type="Proteomes" id="UP000530571"/>
    </source>
</evidence>
<feature type="transmembrane region" description="Helical" evidence="1">
    <location>
        <begin position="12"/>
        <end position="31"/>
    </location>
</feature>
<feature type="transmembrane region" description="Helical" evidence="1">
    <location>
        <begin position="209"/>
        <end position="231"/>
    </location>
</feature>
<evidence type="ECO:0000256" key="1">
    <source>
        <dbReference type="SAM" id="Phobius"/>
    </source>
</evidence>
<evidence type="ECO:0008006" key="4">
    <source>
        <dbReference type="Google" id="ProtNLM"/>
    </source>
</evidence>
<name>A0A7W6KLK0_9HYPH</name>
<keyword evidence="1" id="KW-1133">Transmembrane helix</keyword>
<comment type="caution">
    <text evidence="2">The sequence shown here is derived from an EMBL/GenBank/DDBJ whole genome shotgun (WGS) entry which is preliminary data.</text>
</comment>
<reference evidence="2 3" key="1">
    <citation type="submission" date="2020-08" db="EMBL/GenBank/DDBJ databases">
        <title>Genomic Encyclopedia of Type Strains, Phase IV (KMG-IV): sequencing the most valuable type-strain genomes for metagenomic binning, comparative biology and taxonomic classification.</title>
        <authorList>
            <person name="Goeker M."/>
        </authorList>
    </citation>
    <scope>NUCLEOTIDE SEQUENCE [LARGE SCALE GENOMIC DNA]</scope>
    <source>
        <strain evidence="2 3">DSM 28101</strain>
    </source>
</reference>
<evidence type="ECO:0000313" key="2">
    <source>
        <dbReference type="EMBL" id="MBB4123300.1"/>
    </source>
</evidence>
<dbReference type="EMBL" id="JACIDZ010000011">
    <property type="protein sequence ID" value="MBB4123300.1"/>
    <property type="molecule type" value="Genomic_DNA"/>
</dbReference>
<protein>
    <recommendedName>
        <fullName evidence="4">Glycosyltransferase RgtA/B/C/D-like domain-containing protein</fullName>
    </recommendedName>
</protein>
<sequence>MDKGTIESKLMYWSFGAFILSFSLGIVHHSLFFPTFFDGDAAAMQVLASAIVDGKSILPSDFSYGNQIIILRSSPFIAFSLAIGLKGYTAFLIGSALSVAFWGVVLYNILNIHFKYPQKSILLTAVMLLPLGVFESNYILGQQSHLTNVILALGVVIFAKEYLHTFNRKYLILLSITVFLLSFESPIRGLLVMFPTFMAVFLFSKLRSAVSVFSTVCLSFVAAFFTNKILVQMKGVRVNYFETLTFRSVDEIISNIIKNSNETLNNLSSLNLFAGQKLSFFALVVISFSVLLLFSYFYCLLSGVARANQLAKLMLLAIPGGRFPSSIGSPDFVQLVGIFGVLVGAIAVATLNPDSSRHYLWAIFVLKLVIFDWFYNLFAHRIRRIPASLLLSSLAFVMSLWFALIVRDGVSVVHSVDRRLSDSSVSEIGRLSRELEIRNIYGEDFWRMMPLNAFVDDMHAQTLLLYDGEIRPYMWLSRPSVFCASDEVLYFLKNGEADEALKERLPSLGGQIIAAGDGYSIWKGQPAWKKLDDLDCEE</sequence>
<feature type="transmembrane region" description="Helical" evidence="1">
    <location>
        <begin position="170"/>
        <end position="203"/>
    </location>
</feature>
<proteinExistence type="predicted"/>